<sequence>MSPLRWPMNPATGEQEGTPLYYLMHHDHRKAHRYPTLQMSPCILFVYPSDASIQSWTFPDAARAYHALEPYATIEFASPDGLISRPDSAAMKDGEVSKFLNSETVTSKLANVKRASEVTTEGYDAVLYIGEHSQVINLPSSSITFDLASDSFRAGKITSRTPAGLPTRKSDFARRDKAAFSDADKPFSRMRKSLGSTHDFHLDLYTLT</sequence>
<organism evidence="1 2">
    <name type="scientific">Obba rivulosa</name>
    <dbReference type="NCBI Taxonomy" id="1052685"/>
    <lineage>
        <taxon>Eukaryota</taxon>
        <taxon>Fungi</taxon>
        <taxon>Dikarya</taxon>
        <taxon>Basidiomycota</taxon>
        <taxon>Agaricomycotina</taxon>
        <taxon>Agaricomycetes</taxon>
        <taxon>Polyporales</taxon>
        <taxon>Gelatoporiaceae</taxon>
        <taxon>Obba</taxon>
    </lineage>
</organism>
<dbReference type="Proteomes" id="UP000250043">
    <property type="component" value="Unassembled WGS sequence"/>
</dbReference>
<protein>
    <submittedName>
        <fullName evidence="1">Uncharacterized protein</fullName>
    </submittedName>
</protein>
<proteinExistence type="predicted"/>
<keyword evidence="2" id="KW-1185">Reference proteome</keyword>
<dbReference type="InterPro" id="IPR029062">
    <property type="entry name" value="Class_I_gatase-like"/>
</dbReference>
<name>A0A8E2AUY3_9APHY</name>
<dbReference type="OrthoDB" id="543156at2759"/>
<dbReference type="Gene3D" id="3.40.50.880">
    <property type="match status" value="1"/>
</dbReference>
<dbReference type="SUPFAM" id="SSF52317">
    <property type="entry name" value="Class I glutamine amidotransferase-like"/>
    <property type="match status" value="1"/>
</dbReference>
<evidence type="ECO:0000313" key="1">
    <source>
        <dbReference type="EMBL" id="OCH91441.1"/>
    </source>
</evidence>
<accession>A0A8E2AUY3</accession>
<evidence type="ECO:0000313" key="2">
    <source>
        <dbReference type="Proteomes" id="UP000250043"/>
    </source>
</evidence>
<gene>
    <name evidence="1" type="ORF">OBBRIDRAFT_834207</name>
</gene>
<reference evidence="1 2" key="1">
    <citation type="submission" date="2016-07" db="EMBL/GenBank/DDBJ databases">
        <title>Draft genome of the white-rot fungus Obba rivulosa 3A-2.</title>
        <authorList>
            <consortium name="DOE Joint Genome Institute"/>
            <person name="Miettinen O."/>
            <person name="Riley R."/>
            <person name="Acob R."/>
            <person name="Barry K."/>
            <person name="Cullen D."/>
            <person name="De Vries R."/>
            <person name="Hainaut M."/>
            <person name="Hatakka A."/>
            <person name="Henrissat B."/>
            <person name="Hilden K."/>
            <person name="Kuo R."/>
            <person name="Labutti K."/>
            <person name="Lipzen A."/>
            <person name="Makela M.R."/>
            <person name="Sandor L."/>
            <person name="Spatafora J.W."/>
            <person name="Grigoriev I.V."/>
            <person name="Hibbett D.S."/>
        </authorList>
    </citation>
    <scope>NUCLEOTIDE SEQUENCE [LARGE SCALE GENOMIC DNA]</scope>
    <source>
        <strain evidence="1 2">3A-2</strain>
    </source>
</reference>
<dbReference type="EMBL" id="KV722385">
    <property type="protein sequence ID" value="OCH91441.1"/>
    <property type="molecule type" value="Genomic_DNA"/>
</dbReference>
<dbReference type="AlphaFoldDB" id="A0A8E2AUY3"/>